<dbReference type="Proteomes" id="UP000237752">
    <property type="component" value="Unassembled WGS sequence"/>
</dbReference>
<gene>
    <name evidence="1" type="ORF">CLV47_11879</name>
</gene>
<evidence type="ECO:0000313" key="1">
    <source>
        <dbReference type="EMBL" id="PRZ39715.1"/>
    </source>
</evidence>
<comment type="caution">
    <text evidence="1">The sequence shown here is derived from an EMBL/GenBank/DDBJ whole genome shotgun (WGS) entry which is preliminary data.</text>
</comment>
<reference evidence="1 2" key="1">
    <citation type="submission" date="2018-03" db="EMBL/GenBank/DDBJ databases">
        <title>Genomic Encyclopedia of Archaeal and Bacterial Type Strains, Phase II (KMG-II): from individual species to whole genera.</title>
        <authorList>
            <person name="Goeker M."/>
        </authorList>
    </citation>
    <scope>NUCLEOTIDE SEQUENCE [LARGE SCALE GENOMIC DNA]</scope>
    <source>
        <strain evidence="1 2">DSM 100065</strain>
    </source>
</reference>
<protein>
    <submittedName>
        <fullName evidence="1">Uncharacterized protein</fullName>
    </submittedName>
</protein>
<evidence type="ECO:0000313" key="2">
    <source>
        <dbReference type="Proteomes" id="UP000237752"/>
    </source>
</evidence>
<sequence>MAHTGVETSPLYSANKTSGELIVEAFDGFAPYEAFVLGDRRRV</sequence>
<keyword evidence="2" id="KW-1185">Reference proteome</keyword>
<organism evidence="1 2">
    <name type="scientific">Antricoccus suffuscus</name>
    <dbReference type="NCBI Taxonomy" id="1629062"/>
    <lineage>
        <taxon>Bacteria</taxon>
        <taxon>Bacillati</taxon>
        <taxon>Actinomycetota</taxon>
        <taxon>Actinomycetes</taxon>
        <taxon>Geodermatophilales</taxon>
        <taxon>Antricoccaceae</taxon>
        <taxon>Antricoccus</taxon>
    </lineage>
</organism>
<dbReference type="EMBL" id="PVUE01000018">
    <property type="protein sequence ID" value="PRZ39715.1"/>
    <property type="molecule type" value="Genomic_DNA"/>
</dbReference>
<accession>A0A2T0ZTQ5</accession>
<proteinExistence type="predicted"/>
<name>A0A2T0ZTQ5_9ACTN</name>
<dbReference type="AlphaFoldDB" id="A0A2T0ZTQ5"/>